<dbReference type="PANTHER" id="PTHR46638:SF1">
    <property type="entry name" value="CORRINOID ADENOSYLTRANSFERASE"/>
    <property type="match status" value="1"/>
</dbReference>
<dbReference type="SUPFAM" id="SSF52540">
    <property type="entry name" value="P-loop containing nucleoside triphosphate hydrolases"/>
    <property type="match status" value="1"/>
</dbReference>
<dbReference type="InterPro" id="IPR003724">
    <property type="entry name" value="CblAdoTrfase_CobA"/>
</dbReference>
<dbReference type="EMBL" id="DWWB01000065">
    <property type="protein sequence ID" value="HJC67341.1"/>
    <property type="molecule type" value="Genomic_DNA"/>
</dbReference>
<comment type="caution">
    <text evidence="1">The sequence shown here is derived from an EMBL/GenBank/DDBJ whole genome shotgun (WGS) entry which is preliminary data.</text>
</comment>
<evidence type="ECO:0000313" key="2">
    <source>
        <dbReference type="Proteomes" id="UP000823863"/>
    </source>
</evidence>
<reference evidence="1" key="1">
    <citation type="journal article" date="2021" name="PeerJ">
        <title>Extensive microbial diversity within the chicken gut microbiome revealed by metagenomics and culture.</title>
        <authorList>
            <person name="Gilroy R."/>
            <person name="Ravi A."/>
            <person name="Getino M."/>
            <person name="Pursley I."/>
            <person name="Horton D.L."/>
            <person name="Alikhan N.F."/>
            <person name="Baker D."/>
            <person name="Gharbi K."/>
            <person name="Hall N."/>
            <person name="Watson M."/>
            <person name="Adriaenssens E.M."/>
            <person name="Foster-Nyarko E."/>
            <person name="Jarju S."/>
            <person name="Secka A."/>
            <person name="Antonio M."/>
            <person name="Oren A."/>
            <person name="Chaudhuri R.R."/>
            <person name="La Ragione R."/>
            <person name="Hildebrand F."/>
            <person name="Pallen M.J."/>
        </authorList>
    </citation>
    <scope>NUCLEOTIDE SEQUENCE</scope>
    <source>
        <strain evidence="1">CHK198-12963</strain>
    </source>
</reference>
<dbReference type="GO" id="GO:0009236">
    <property type="term" value="P:cobalamin biosynthetic process"/>
    <property type="evidence" value="ECO:0007669"/>
    <property type="project" value="InterPro"/>
</dbReference>
<organism evidence="1 2">
    <name type="scientific">Candidatus Enterocloster excrementigallinarum</name>
    <dbReference type="NCBI Taxonomy" id="2838558"/>
    <lineage>
        <taxon>Bacteria</taxon>
        <taxon>Bacillati</taxon>
        <taxon>Bacillota</taxon>
        <taxon>Clostridia</taxon>
        <taxon>Lachnospirales</taxon>
        <taxon>Lachnospiraceae</taxon>
        <taxon>Enterocloster</taxon>
    </lineage>
</organism>
<dbReference type="Proteomes" id="UP000823863">
    <property type="component" value="Unassembled WGS sequence"/>
</dbReference>
<protein>
    <submittedName>
        <fullName evidence="1">Cob(I)yrinic acid a,c-diamide adenosyltransferase</fullName>
    </submittedName>
</protein>
<evidence type="ECO:0000313" key="1">
    <source>
        <dbReference type="EMBL" id="HJC67341.1"/>
    </source>
</evidence>
<dbReference type="Gene3D" id="3.40.50.300">
    <property type="entry name" value="P-loop containing nucleotide triphosphate hydrolases"/>
    <property type="match status" value="1"/>
</dbReference>
<dbReference type="GO" id="GO:0005524">
    <property type="term" value="F:ATP binding"/>
    <property type="evidence" value="ECO:0007669"/>
    <property type="project" value="InterPro"/>
</dbReference>
<name>A0A9D2PX33_9FIRM</name>
<dbReference type="AlphaFoldDB" id="A0A9D2PX33"/>
<dbReference type="GO" id="GO:0008817">
    <property type="term" value="F:corrinoid adenosyltransferase activity"/>
    <property type="evidence" value="ECO:0007669"/>
    <property type="project" value="InterPro"/>
</dbReference>
<gene>
    <name evidence="1" type="ORF">H9931_11610</name>
</gene>
<accession>A0A9D2PX33</accession>
<dbReference type="PANTHER" id="PTHR46638">
    <property type="entry name" value="CORRINOID ADENOSYLTRANSFERASE"/>
    <property type="match status" value="1"/>
</dbReference>
<dbReference type="InterPro" id="IPR027417">
    <property type="entry name" value="P-loop_NTPase"/>
</dbReference>
<reference evidence="1" key="2">
    <citation type="submission" date="2021-04" db="EMBL/GenBank/DDBJ databases">
        <authorList>
            <person name="Gilroy R."/>
        </authorList>
    </citation>
    <scope>NUCLEOTIDE SEQUENCE</scope>
    <source>
        <strain evidence="1">CHK198-12963</strain>
    </source>
</reference>
<sequence>MKNNIIQVICGPGRGKSTAALGRGISALTQNQTVIMVQFLKGAIDPRNMEVIKRLEPEFKLFRFEKTSTAFDQLSDEEKEEARASIRNGLNFARKVLTTGECDILILDEILGILDEGIISLDELAGLIAHARQMETKLVLTGTVYPAGLDAYVDEVTRIQTRYEEGGSENTVTC</sequence>
<proteinExistence type="predicted"/>
<dbReference type="PIRSF" id="PIRSF015617">
    <property type="entry name" value="Adensltrnsf_CobA"/>
    <property type="match status" value="1"/>
</dbReference>
<dbReference type="Pfam" id="PF02572">
    <property type="entry name" value="CobA_CobO_BtuR"/>
    <property type="match status" value="1"/>
</dbReference>